<name>A0ABP9R9U1_9PSEU</name>
<sequence length="246" mass="26408">MSTPSTPAEFERFSAGPWPATPQQAIALQNQLRPLARVEDPGPDQVYTVAGIDVAYRTDDDVIAAAAVVLDAETLAPLETATAHGRAAFPYQPGLLAFRELPAIAAALEKLTIPPDLLICDGSGLAHPRRFGLACHLGVLLDLPTIGVAKTPVGPYRMPDPPRGSWTEIRDDDGVVGRALRTRENVKPVFVSVGHRTNLTTACAHVLRLCRHRLPETTRRADHLARHALANSPSGESVPPTTRAQP</sequence>
<dbReference type="GO" id="GO:0004519">
    <property type="term" value="F:endonuclease activity"/>
    <property type="evidence" value="ECO:0007669"/>
    <property type="project" value="UniProtKB-KW"/>
</dbReference>
<keyword evidence="6" id="KW-0479">Metal-binding</keyword>
<feature type="binding site" evidence="6">
    <location>
        <position position="121"/>
    </location>
    <ligand>
        <name>Mg(2+)</name>
        <dbReference type="ChEBI" id="CHEBI:18420"/>
    </ligand>
</feature>
<comment type="similarity">
    <text evidence="6">Belongs to the endonuclease V family.</text>
</comment>
<evidence type="ECO:0000256" key="6">
    <source>
        <dbReference type="HAMAP-Rule" id="MF_00801"/>
    </source>
</evidence>
<dbReference type="EMBL" id="BAABJP010000056">
    <property type="protein sequence ID" value="GAA5173373.1"/>
    <property type="molecule type" value="Genomic_DNA"/>
</dbReference>
<accession>A0ABP9R9U1</accession>
<organism evidence="8 9">
    <name type="scientific">Pseudonocardia eucalypti</name>
    <dbReference type="NCBI Taxonomy" id="648755"/>
    <lineage>
        <taxon>Bacteria</taxon>
        <taxon>Bacillati</taxon>
        <taxon>Actinomycetota</taxon>
        <taxon>Actinomycetes</taxon>
        <taxon>Pseudonocardiales</taxon>
        <taxon>Pseudonocardiaceae</taxon>
        <taxon>Pseudonocardia</taxon>
    </lineage>
</organism>
<evidence type="ECO:0000256" key="7">
    <source>
        <dbReference type="SAM" id="MobiDB-lite"/>
    </source>
</evidence>
<proteinExistence type="inferred from homology"/>
<dbReference type="CDD" id="cd06559">
    <property type="entry name" value="Endonuclease_V"/>
    <property type="match status" value="1"/>
</dbReference>
<dbReference type="HAMAP" id="MF_00801">
    <property type="entry name" value="Endonuclease_5"/>
    <property type="match status" value="1"/>
</dbReference>
<gene>
    <name evidence="6" type="primary">nfi</name>
    <name evidence="8" type="ORF">GCM10023321_74720</name>
</gene>
<evidence type="ECO:0000256" key="5">
    <source>
        <dbReference type="ARBA" id="ARBA00022801"/>
    </source>
</evidence>
<dbReference type="Pfam" id="PF04493">
    <property type="entry name" value="Endonuclease_5"/>
    <property type="match status" value="1"/>
</dbReference>
<dbReference type="RefSeq" id="WP_185066324.1">
    <property type="nucleotide sequence ID" value="NZ_BAABJP010000056.1"/>
</dbReference>
<feature type="site" description="Interaction with target DNA" evidence="6">
    <location>
        <position position="91"/>
    </location>
</feature>
<comment type="subcellular location">
    <subcellularLocation>
        <location evidence="1 6">Cytoplasm</location>
    </subcellularLocation>
</comment>
<reference evidence="9" key="1">
    <citation type="journal article" date="2019" name="Int. J. Syst. Evol. Microbiol.">
        <title>The Global Catalogue of Microorganisms (GCM) 10K type strain sequencing project: providing services to taxonomists for standard genome sequencing and annotation.</title>
        <authorList>
            <consortium name="The Broad Institute Genomics Platform"/>
            <consortium name="The Broad Institute Genome Sequencing Center for Infectious Disease"/>
            <person name="Wu L."/>
            <person name="Ma J."/>
        </authorList>
    </citation>
    <scope>NUCLEOTIDE SEQUENCE [LARGE SCALE GENOMIC DNA]</scope>
    <source>
        <strain evidence="9">JCM 18303</strain>
    </source>
</reference>
<feature type="compositionally biased region" description="Polar residues" evidence="7">
    <location>
        <begin position="231"/>
        <end position="246"/>
    </location>
</feature>
<dbReference type="Gene3D" id="3.30.2170.10">
    <property type="entry name" value="archaeoglobus fulgidus dsm 4304 superfamily"/>
    <property type="match status" value="1"/>
</dbReference>
<feature type="region of interest" description="Disordered" evidence="7">
    <location>
        <begin position="227"/>
        <end position="246"/>
    </location>
</feature>
<dbReference type="EC" id="3.1.21.7" evidence="6"/>
<keyword evidence="9" id="KW-1185">Reference proteome</keyword>
<keyword evidence="4 6" id="KW-0255">Endonuclease</keyword>
<dbReference type="InterPro" id="IPR007581">
    <property type="entry name" value="Endonuclease-V"/>
</dbReference>
<comment type="caution">
    <text evidence="8">The sequence shown here is derived from an EMBL/GenBank/DDBJ whole genome shotgun (WGS) entry which is preliminary data.</text>
</comment>
<evidence type="ECO:0000256" key="2">
    <source>
        <dbReference type="ARBA" id="ARBA00022490"/>
    </source>
</evidence>
<evidence type="ECO:0000256" key="3">
    <source>
        <dbReference type="ARBA" id="ARBA00022722"/>
    </source>
</evidence>
<keyword evidence="2 6" id="KW-0963">Cytoplasm</keyword>
<dbReference type="PANTHER" id="PTHR28511">
    <property type="entry name" value="ENDONUCLEASE V"/>
    <property type="match status" value="1"/>
</dbReference>
<protein>
    <recommendedName>
        <fullName evidence="6">Endonuclease V</fullName>
        <ecNumber evidence="6">3.1.21.7</ecNumber>
    </recommendedName>
    <alternativeName>
        <fullName evidence="6">Deoxyinosine 3'endonuclease</fullName>
    </alternativeName>
    <alternativeName>
        <fullName evidence="6">Deoxyribonuclease V</fullName>
        <shortName evidence="6">DNase V</shortName>
    </alternativeName>
</protein>
<keyword evidence="6" id="KW-0234">DNA repair</keyword>
<comment type="function">
    <text evidence="6">DNA repair enzyme involved in the repair of deaminated bases. Selectively cleaves double-stranded DNA at the second phosphodiester bond 3' to a deoxyinosine leaving behind the intact lesion on the nicked DNA.</text>
</comment>
<keyword evidence="6" id="KW-0460">Magnesium</keyword>
<evidence type="ECO:0000256" key="1">
    <source>
        <dbReference type="ARBA" id="ARBA00004496"/>
    </source>
</evidence>
<comment type="catalytic activity">
    <reaction evidence="6">
        <text>Endonucleolytic cleavage at apurinic or apyrimidinic sites to products with a 5'-phosphate.</text>
        <dbReference type="EC" id="3.1.21.7"/>
    </reaction>
</comment>
<evidence type="ECO:0000313" key="8">
    <source>
        <dbReference type="EMBL" id="GAA5173373.1"/>
    </source>
</evidence>
<evidence type="ECO:0000313" key="9">
    <source>
        <dbReference type="Proteomes" id="UP001428817"/>
    </source>
</evidence>
<dbReference type="Proteomes" id="UP001428817">
    <property type="component" value="Unassembled WGS sequence"/>
</dbReference>
<feature type="binding site" evidence="6">
    <location>
        <position position="53"/>
    </location>
    <ligand>
        <name>Mg(2+)</name>
        <dbReference type="ChEBI" id="CHEBI:18420"/>
    </ligand>
</feature>
<keyword evidence="5 6" id="KW-0378">Hydrolase</keyword>
<dbReference type="PANTHER" id="PTHR28511:SF1">
    <property type="entry name" value="ENDONUCLEASE V"/>
    <property type="match status" value="1"/>
</dbReference>
<comment type="cofactor">
    <cofactor evidence="6">
        <name>Mg(2+)</name>
        <dbReference type="ChEBI" id="CHEBI:18420"/>
    </cofactor>
</comment>
<evidence type="ECO:0000256" key="4">
    <source>
        <dbReference type="ARBA" id="ARBA00022759"/>
    </source>
</evidence>
<keyword evidence="3 6" id="KW-0540">Nuclease</keyword>
<keyword evidence="6" id="KW-0227">DNA damage</keyword>